<gene>
    <name evidence="9" type="ORF">HYPSUDRAFT_75102</name>
</gene>
<accession>A0A0D2PF73</accession>
<dbReference type="CDD" id="cd00883">
    <property type="entry name" value="beta_CA_cladeA"/>
    <property type="match status" value="1"/>
</dbReference>
<dbReference type="GO" id="GO:0008270">
    <property type="term" value="F:zinc ion binding"/>
    <property type="evidence" value="ECO:0007669"/>
    <property type="project" value="UniProtKB-UniRule"/>
</dbReference>
<evidence type="ECO:0000256" key="8">
    <source>
        <dbReference type="RuleBase" id="RU003956"/>
    </source>
</evidence>
<dbReference type="GO" id="GO:0034599">
    <property type="term" value="P:cellular response to oxidative stress"/>
    <property type="evidence" value="ECO:0007669"/>
    <property type="project" value="TreeGrafter"/>
</dbReference>
<feature type="binding site" evidence="7">
    <location>
        <position position="105"/>
    </location>
    <ligand>
        <name>Zn(2+)</name>
        <dbReference type="ChEBI" id="CHEBI:29105"/>
    </ligand>
</feature>
<dbReference type="SUPFAM" id="SSF53056">
    <property type="entry name" value="beta-carbonic anhydrase, cab"/>
    <property type="match status" value="1"/>
</dbReference>
<dbReference type="GO" id="GO:0004089">
    <property type="term" value="F:carbonate dehydratase activity"/>
    <property type="evidence" value="ECO:0007669"/>
    <property type="project" value="UniProtKB-UniRule"/>
</dbReference>
<evidence type="ECO:0000256" key="1">
    <source>
        <dbReference type="ARBA" id="ARBA00006217"/>
    </source>
</evidence>
<evidence type="ECO:0000313" key="10">
    <source>
        <dbReference type="Proteomes" id="UP000054270"/>
    </source>
</evidence>
<sequence length="228" mass="24923">MPHTFEALQHMLASNAQWAEDVLHDQPHFFEESAKGQAPHTLWIGCADSRVPDSVITAARPGEIFVHRNIANQLHLDDLNVLSVLRYAVDYLGVKHVIIVGHTECGGAAAALGAAQSPDFNVDAPIATIPSLPVTASLNRWLEPITRTAASLHLSSLPHSDALHLLVEENVKVQVENLANTQTITDAWTKGTRKQQEVWIHGWVYELGTGRLRDLNISRGPPGATKPN</sequence>
<protein>
    <recommendedName>
        <fullName evidence="2 8">Carbonic anhydrase</fullName>
        <ecNumber evidence="2 8">4.2.1.1</ecNumber>
    </recommendedName>
    <alternativeName>
        <fullName evidence="8">Carbonate dehydratase</fullName>
    </alternativeName>
</protein>
<dbReference type="SMART" id="SM00947">
    <property type="entry name" value="Pro_CA"/>
    <property type="match status" value="1"/>
</dbReference>
<dbReference type="PANTHER" id="PTHR11002">
    <property type="entry name" value="CARBONIC ANHYDRASE"/>
    <property type="match status" value="1"/>
</dbReference>
<evidence type="ECO:0000256" key="7">
    <source>
        <dbReference type="PIRSR" id="PIRSR601765-1"/>
    </source>
</evidence>
<dbReference type="AlphaFoldDB" id="A0A0D2PF73"/>
<keyword evidence="3 7" id="KW-0479">Metal-binding</keyword>
<name>A0A0D2PF73_HYPSF</name>
<feature type="binding site" evidence="7">
    <location>
        <position position="102"/>
    </location>
    <ligand>
        <name>Zn(2+)</name>
        <dbReference type="ChEBI" id="CHEBI:29105"/>
    </ligand>
</feature>
<dbReference type="Proteomes" id="UP000054270">
    <property type="component" value="Unassembled WGS sequence"/>
</dbReference>
<evidence type="ECO:0000313" key="9">
    <source>
        <dbReference type="EMBL" id="KJA27171.1"/>
    </source>
</evidence>
<dbReference type="EC" id="4.2.1.1" evidence="2 8"/>
<evidence type="ECO:0000256" key="3">
    <source>
        <dbReference type="ARBA" id="ARBA00022723"/>
    </source>
</evidence>
<reference evidence="10" key="1">
    <citation type="submission" date="2014-04" db="EMBL/GenBank/DDBJ databases">
        <title>Evolutionary Origins and Diversification of the Mycorrhizal Mutualists.</title>
        <authorList>
            <consortium name="DOE Joint Genome Institute"/>
            <consortium name="Mycorrhizal Genomics Consortium"/>
            <person name="Kohler A."/>
            <person name="Kuo A."/>
            <person name="Nagy L.G."/>
            <person name="Floudas D."/>
            <person name="Copeland A."/>
            <person name="Barry K.W."/>
            <person name="Cichocki N."/>
            <person name="Veneault-Fourrey C."/>
            <person name="LaButti K."/>
            <person name="Lindquist E.A."/>
            <person name="Lipzen A."/>
            <person name="Lundell T."/>
            <person name="Morin E."/>
            <person name="Murat C."/>
            <person name="Riley R."/>
            <person name="Ohm R."/>
            <person name="Sun H."/>
            <person name="Tunlid A."/>
            <person name="Henrissat B."/>
            <person name="Grigoriev I.V."/>
            <person name="Hibbett D.S."/>
            <person name="Martin F."/>
        </authorList>
    </citation>
    <scope>NUCLEOTIDE SEQUENCE [LARGE SCALE GENOMIC DNA]</scope>
    <source>
        <strain evidence="10">FD-334 SS-4</strain>
    </source>
</reference>
<feature type="binding site" evidence="7">
    <location>
        <position position="48"/>
    </location>
    <ligand>
        <name>Zn(2+)</name>
        <dbReference type="ChEBI" id="CHEBI:29105"/>
    </ligand>
</feature>
<comment type="function">
    <text evidence="8">Reversible hydration of carbon dioxide.</text>
</comment>
<dbReference type="GO" id="GO:0071244">
    <property type="term" value="P:cellular response to carbon dioxide"/>
    <property type="evidence" value="ECO:0007669"/>
    <property type="project" value="TreeGrafter"/>
</dbReference>
<dbReference type="InterPro" id="IPR036874">
    <property type="entry name" value="Carbonic_anhydrase_sf"/>
</dbReference>
<feature type="binding site" evidence="7">
    <location>
        <position position="46"/>
    </location>
    <ligand>
        <name>Zn(2+)</name>
        <dbReference type="ChEBI" id="CHEBI:29105"/>
    </ligand>
</feature>
<evidence type="ECO:0000256" key="2">
    <source>
        <dbReference type="ARBA" id="ARBA00012925"/>
    </source>
</evidence>
<comment type="similarity">
    <text evidence="1 8">Belongs to the beta-class carbonic anhydrase family.</text>
</comment>
<dbReference type="Gene3D" id="3.40.1050.10">
    <property type="entry name" value="Carbonic anhydrase"/>
    <property type="match status" value="1"/>
</dbReference>
<dbReference type="STRING" id="945553.A0A0D2PF73"/>
<dbReference type="EMBL" id="KN817525">
    <property type="protein sequence ID" value="KJA27171.1"/>
    <property type="molecule type" value="Genomic_DNA"/>
</dbReference>
<dbReference type="PANTHER" id="PTHR11002:SF76">
    <property type="entry name" value="CARBONIC ANHYDRASE"/>
    <property type="match status" value="1"/>
</dbReference>
<dbReference type="OMA" id="WHYIIET"/>
<dbReference type="InterPro" id="IPR001765">
    <property type="entry name" value="Carbonic_anhydrase"/>
</dbReference>
<keyword evidence="10" id="KW-1185">Reference proteome</keyword>
<keyword evidence="4 7" id="KW-0862">Zinc</keyword>
<comment type="catalytic activity">
    <reaction evidence="6 8">
        <text>hydrogencarbonate + H(+) = CO2 + H2O</text>
        <dbReference type="Rhea" id="RHEA:10748"/>
        <dbReference type="ChEBI" id="CHEBI:15377"/>
        <dbReference type="ChEBI" id="CHEBI:15378"/>
        <dbReference type="ChEBI" id="CHEBI:16526"/>
        <dbReference type="ChEBI" id="CHEBI:17544"/>
        <dbReference type="EC" id="4.2.1.1"/>
    </reaction>
</comment>
<evidence type="ECO:0000256" key="6">
    <source>
        <dbReference type="ARBA" id="ARBA00048348"/>
    </source>
</evidence>
<organism evidence="9 10">
    <name type="scientific">Hypholoma sublateritium (strain FD-334 SS-4)</name>
    <dbReference type="NCBI Taxonomy" id="945553"/>
    <lineage>
        <taxon>Eukaryota</taxon>
        <taxon>Fungi</taxon>
        <taxon>Dikarya</taxon>
        <taxon>Basidiomycota</taxon>
        <taxon>Agaricomycotina</taxon>
        <taxon>Agaricomycetes</taxon>
        <taxon>Agaricomycetidae</taxon>
        <taxon>Agaricales</taxon>
        <taxon>Agaricineae</taxon>
        <taxon>Strophariaceae</taxon>
        <taxon>Hypholoma</taxon>
    </lineage>
</organism>
<dbReference type="Pfam" id="PF00484">
    <property type="entry name" value="Pro_CA"/>
    <property type="match status" value="1"/>
</dbReference>
<proteinExistence type="inferred from homology"/>
<dbReference type="OrthoDB" id="10248475at2759"/>
<comment type="cofactor">
    <cofactor evidence="7">
        <name>Zn(2+)</name>
        <dbReference type="ChEBI" id="CHEBI:29105"/>
    </cofactor>
    <text evidence="7">Binds 1 zinc ion per subunit.</text>
</comment>
<keyword evidence="5 8" id="KW-0456">Lyase</keyword>
<evidence type="ECO:0000256" key="5">
    <source>
        <dbReference type="ARBA" id="ARBA00023239"/>
    </source>
</evidence>
<evidence type="ECO:0000256" key="4">
    <source>
        <dbReference type="ARBA" id="ARBA00022833"/>
    </source>
</evidence>